<evidence type="ECO:0000256" key="1">
    <source>
        <dbReference type="SAM" id="MobiDB-lite"/>
    </source>
</evidence>
<proteinExistence type="predicted"/>
<protein>
    <submittedName>
        <fullName evidence="2">Uncharacterized protein</fullName>
    </submittedName>
</protein>
<reference evidence="2" key="1">
    <citation type="submission" date="2023-03" db="EMBL/GenBank/DDBJ databases">
        <title>Massive genome expansion in bonnet fungi (Mycena s.s.) driven by repeated elements and novel gene families across ecological guilds.</title>
        <authorList>
            <consortium name="Lawrence Berkeley National Laboratory"/>
            <person name="Harder C.B."/>
            <person name="Miyauchi S."/>
            <person name="Viragh M."/>
            <person name="Kuo A."/>
            <person name="Thoen E."/>
            <person name="Andreopoulos B."/>
            <person name="Lu D."/>
            <person name="Skrede I."/>
            <person name="Drula E."/>
            <person name="Henrissat B."/>
            <person name="Morin E."/>
            <person name="Kohler A."/>
            <person name="Barry K."/>
            <person name="LaButti K."/>
            <person name="Morin E."/>
            <person name="Salamov A."/>
            <person name="Lipzen A."/>
            <person name="Mereny Z."/>
            <person name="Hegedus B."/>
            <person name="Baldrian P."/>
            <person name="Stursova M."/>
            <person name="Weitz H."/>
            <person name="Taylor A."/>
            <person name="Grigoriev I.V."/>
            <person name="Nagy L.G."/>
            <person name="Martin F."/>
            <person name="Kauserud H."/>
        </authorList>
    </citation>
    <scope>NUCLEOTIDE SEQUENCE</scope>
    <source>
        <strain evidence="2">CBHHK188m</strain>
    </source>
</reference>
<feature type="compositionally biased region" description="Basic and acidic residues" evidence="1">
    <location>
        <begin position="135"/>
        <end position="146"/>
    </location>
</feature>
<accession>A0AAD7K7T4</accession>
<feature type="compositionally biased region" description="Basic and acidic residues" evidence="1">
    <location>
        <begin position="115"/>
        <end position="128"/>
    </location>
</feature>
<name>A0AAD7K7T4_9AGAR</name>
<sequence length="152" mass="17211">MAFSTNSFIRRAQAEIEVWHETAGTGGRRRVMAITWMGGDNDAMVALRKPSQQGSKERCGNTHHQECARNAKAIPEAMVIVCSREGQALIKRQRREQELGGKSGHGQLSRSTYNEQKRPQRGPWERGWVKVSKKTRQEEERSDGIKGKVVRP</sequence>
<evidence type="ECO:0000313" key="2">
    <source>
        <dbReference type="EMBL" id="KAJ7778573.1"/>
    </source>
</evidence>
<feature type="region of interest" description="Disordered" evidence="1">
    <location>
        <begin position="93"/>
        <end position="152"/>
    </location>
</feature>
<comment type="caution">
    <text evidence="2">The sequence shown here is derived from an EMBL/GenBank/DDBJ whole genome shotgun (WGS) entry which is preliminary data.</text>
</comment>
<gene>
    <name evidence="2" type="ORF">DFH07DRAFT_765803</name>
</gene>
<dbReference type="Proteomes" id="UP001215280">
    <property type="component" value="Unassembled WGS sequence"/>
</dbReference>
<keyword evidence="3" id="KW-1185">Reference proteome</keyword>
<dbReference type="AlphaFoldDB" id="A0AAD7K7T4"/>
<evidence type="ECO:0000313" key="3">
    <source>
        <dbReference type="Proteomes" id="UP001215280"/>
    </source>
</evidence>
<dbReference type="EMBL" id="JARJLG010000008">
    <property type="protein sequence ID" value="KAJ7778573.1"/>
    <property type="molecule type" value="Genomic_DNA"/>
</dbReference>
<organism evidence="2 3">
    <name type="scientific">Mycena maculata</name>
    <dbReference type="NCBI Taxonomy" id="230809"/>
    <lineage>
        <taxon>Eukaryota</taxon>
        <taxon>Fungi</taxon>
        <taxon>Dikarya</taxon>
        <taxon>Basidiomycota</taxon>
        <taxon>Agaricomycotina</taxon>
        <taxon>Agaricomycetes</taxon>
        <taxon>Agaricomycetidae</taxon>
        <taxon>Agaricales</taxon>
        <taxon>Marasmiineae</taxon>
        <taxon>Mycenaceae</taxon>
        <taxon>Mycena</taxon>
    </lineage>
</organism>